<dbReference type="SUPFAM" id="SSF54909">
    <property type="entry name" value="Dimeric alpha+beta barrel"/>
    <property type="match status" value="1"/>
</dbReference>
<feature type="domain" description="YCII-related" evidence="2">
    <location>
        <begin position="2"/>
        <end position="81"/>
    </location>
</feature>
<evidence type="ECO:0000256" key="1">
    <source>
        <dbReference type="ARBA" id="ARBA00007689"/>
    </source>
</evidence>
<accession>A0A1N6JL86</accession>
<keyword evidence="4" id="KW-1185">Reference proteome</keyword>
<name>A0A1N6JL86_9BACT</name>
<evidence type="ECO:0000313" key="4">
    <source>
        <dbReference type="Proteomes" id="UP000185003"/>
    </source>
</evidence>
<sequence>MYLILVQYIRPLAAIDHYIEAHNTFLEKQYREGKFILSGRRKPRTGGIILCKATSRREVEAILAEDPFDKFQLAVYDIIEFEPNIYAELANLNS</sequence>
<evidence type="ECO:0000259" key="2">
    <source>
        <dbReference type="Pfam" id="PF03795"/>
    </source>
</evidence>
<dbReference type="PANTHER" id="PTHR37828:SF1">
    <property type="entry name" value="YCII-RELATED DOMAIN-CONTAINING PROTEIN"/>
    <property type="match status" value="1"/>
</dbReference>
<dbReference type="Pfam" id="PF03795">
    <property type="entry name" value="YCII"/>
    <property type="match status" value="1"/>
</dbReference>
<comment type="similarity">
    <text evidence="1">Belongs to the YciI family.</text>
</comment>
<gene>
    <name evidence="3" type="ORF">SAMN04488055_4145</name>
</gene>
<reference evidence="3 4" key="1">
    <citation type="submission" date="2016-11" db="EMBL/GenBank/DDBJ databases">
        <authorList>
            <person name="Jaros S."/>
            <person name="Januszkiewicz K."/>
            <person name="Wedrychowicz H."/>
        </authorList>
    </citation>
    <scope>NUCLEOTIDE SEQUENCE [LARGE SCALE GENOMIC DNA]</scope>
    <source>
        <strain evidence="3 4">DSM 24787</strain>
    </source>
</reference>
<dbReference type="RefSeq" id="WP_074241518.1">
    <property type="nucleotide sequence ID" value="NZ_FSRA01000002.1"/>
</dbReference>
<dbReference type="EMBL" id="FSRA01000002">
    <property type="protein sequence ID" value="SIO45138.1"/>
    <property type="molecule type" value="Genomic_DNA"/>
</dbReference>
<dbReference type="AlphaFoldDB" id="A0A1N6JL86"/>
<dbReference type="Proteomes" id="UP000185003">
    <property type="component" value="Unassembled WGS sequence"/>
</dbReference>
<protein>
    <submittedName>
        <fullName evidence="3">Uncharacterized conserved protein YciI, contains a putative active-site phosphohistidine</fullName>
    </submittedName>
</protein>
<dbReference type="PANTHER" id="PTHR37828">
    <property type="entry name" value="GSR2449 PROTEIN"/>
    <property type="match status" value="1"/>
</dbReference>
<proteinExistence type="inferred from homology"/>
<dbReference type="Gene3D" id="3.30.70.1060">
    <property type="entry name" value="Dimeric alpha+beta barrel"/>
    <property type="match status" value="1"/>
</dbReference>
<evidence type="ECO:0000313" key="3">
    <source>
        <dbReference type="EMBL" id="SIO45138.1"/>
    </source>
</evidence>
<organism evidence="3 4">
    <name type="scientific">Chitinophaga niabensis</name>
    <dbReference type="NCBI Taxonomy" id="536979"/>
    <lineage>
        <taxon>Bacteria</taxon>
        <taxon>Pseudomonadati</taxon>
        <taxon>Bacteroidota</taxon>
        <taxon>Chitinophagia</taxon>
        <taxon>Chitinophagales</taxon>
        <taxon>Chitinophagaceae</taxon>
        <taxon>Chitinophaga</taxon>
    </lineage>
</organism>
<dbReference type="InterPro" id="IPR011008">
    <property type="entry name" value="Dimeric_a/b-barrel"/>
</dbReference>
<dbReference type="OrthoDB" id="9814407at2"/>
<dbReference type="InterPro" id="IPR005545">
    <property type="entry name" value="YCII"/>
</dbReference>